<sequence>MNEEAYQDQMDDDAQFEAEQEELREIACAKYEGYNPLLDEMIKHSLDIGQIDMYELLIDSKDKLEKFISDSEWQSAIEFMDKLLEV</sequence>
<dbReference type="EMBL" id="LN774769">
    <property type="protein sequence ID" value="CEN29167.1"/>
    <property type="molecule type" value="Genomic_DNA"/>
</dbReference>
<evidence type="ECO:0000313" key="1">
    <source>
        <dbReference type="EMBL" id="CEN29167.1"/>
    </source>
</evidence>
<name>A0A0D6DYZ7_9LACT</name>
<accession>A0A0D6DYZ7</accession>
<dbReference type="Proteomes" id="UP000033166">
    <property type="component" value="Chromosome I"/>
</dbReference>
<proteinExistence type="predicted"/>
<dbReference type="KEGG" id="lpk:LACPI_1967"/>
<dbReference type="RefSeq" id="WP_047916172.1">
    <property type="nucleotide sequence ID" value="NZ_LN774769.1"/>
</dbReference>
<evidence type="ECO:0000313" key="2">
    <source>
        <dbReference type="Proteomes" id="UP000033166"/>
    </source>
</evidence>
<protein>
    <submittedName>
        <fullName evidence="1">Uncharacterized protein</fullName>
    </submittedName>
</protein>
<dbReference type="AlphaFoldDB" id="A0A0D6DYZ7"/>
<organism evidence="1 2">
    <name type="scientific">Pseudolactococcus piscium MKFS47</name>
    <dbReference type="NCBI Taxonomy" id="297352"/>
    <lineage>
        <taxon>Bacteria</taxon>
        <taxon>Bacillati</taxon>
        <taxon>Bacillota</taxon>
        <taxon>Bacilli</taxon>
        <taxon>Lactobacillales</taxon>
        <taxon>Streptococcaceae</taxon>
        <taxon>Pseudolactococcus</taxon>
    </lineage>
</organism>
<gene>
    <name evidence="1" type="ORF">LACPI_1967</name>
</gene>
<dbReference type="HOGENOM" id="CLU_2494014_0_0_9"/>
<reference evidence="2" key="1">
    <citation type="submission" date="2015-01" db="EMBL/GenBank/DDBJ databases">
        <authorList>
            <person name="Andreevskaya M."/>
        </authorList>
    </citation>
    <scope>NUCLEOTIDE SEQUENCE [LARGE SCALE GENOMIC DNA]</scope>
    <source>
        <strain evidence="2">MKFS47</strain>
    </source>
</reference>